<dbReference type="CDD" id="cd14014">
    <property type="entry name" value="STKc_PknB_like"/>
    <property type="match status" value="1"/>
</dbReference>
<proteinExistence type="predicted"/>
<evidence type="ECO:0000256" key="3">
    <source>
        <dbReference type="ARBA" id="ARBA00022679"/>
    </source>
</evidence>
<dbReference type="AlphaFoldDB" id="A0A916XGF3"/>
<evidence type="ECO:0000259" key="9">
    <source>
        <dbReference type="PROSITE" id="PS50011"/>
    </source>
</evidence>
<dbReference type="PROSITE" id="PS50011">
    <property type="entry name" value="PROTEIN_KINASE_DOM"/>
    <property type="match status" value="1"/>
</dbReference>
<feature type="transmembrane region" description="Helical" evidence="8">
    <location>
        <begin position="342"/>
        <end position="363"/>
    </location>
</feature>
<organism evidence="10 11">
    <name type="scientific">Hoyosella rhizosphaerae</name>
    <dbReference type="NCBI Taxonomy" id="1755582"/>
    <lineage>
        <taxon>Bacteria</taxon>
        <taxon>Bacillati</taxon>
        <taxon>Actinomycetota</taxon>
        <taxon>Actinomycetes</taxon>
        <taxon>Mycobacteriales</taxon>
        <taxon>Hoyosellaceae</taxon>
        <taxon>Hoyosella</taxon>
    </lineage>
</organism>
<evidence type="ECO:0000256" key="8">
    <source>
        <dbReference type="SAM" id="Phobius"/>
    </source>
</evidence>
<dbReference type="PANTHER" id="PTHR43289:SF6">
    <property type="entry name" value="SERINE_THREONINE-PROTEIN KINASE NEKL-3"/>
    <property type="match status" value="1"/>
</dbReference>
<evidence type="ECO:0000256" key="2">
    <source>
        <dbReference type="ARBA" id="ARBA00022527"/>
    </source>
</evidence>
<reference evidence="10" key="1">
    <citation type="journal article" date="2014" name="Int. J. Syst. Evol. Microbiol.">
        <title>Complete genome sequence of Corynebacterium casei LMG S-19264T (=DSM 44701T), isolated from a smear-ripened cheese.</title>
        <authorList>
            <consortium name="US DOE Joint Genome Institute (JGI-PGF)"/>
            <person name="Walter F."/>
            <person name="Albersmeier A."/>
            <person name="Kalinowski J."/>
            <person name="Ruckert C."/>
        </authorList>
    </citation>
    <scope>NUCLEOTIDE SEQUENCE</scope>
    <source>
        <strain evidence="10">CGMCC 1.15478</strain>
    </source>
</reference>
<protein>
    <recommendedName>
        <fullName evidence="1">non-specific serine/threonine protein kinase</fullName>
        <ecNumber evidence="1">2.7.11.1</ecNumber>
    </recommendedName>
</protein>
<dbReference type="GO" id="GO:0005524">
    <property type="term" value="F:ATP binding"/>
    <property type="evidence" value="ECO:0007669"/>
    <property type="project" value="UniProtKB-KW"/>
</dbReference>
<dbReference type="SMART" id="SM00220">
    <property type="entry name" value="S_TKc"/>
    <property type="match status" value="1"/>
</dbReference>
<evidence type="ECO:0000256" key="4">
    <source>
        <dbReference type="ARBA" id="ARBA00022741"/>
    </source>
</evidence>
<feature type="domain" description="Protein kinase" evidence="9">
    <location>
        <begin position="6"/>
        <end position="264"/>
    </location>
</feature>
<keyword evidence="8" id="KW-1133">Transmembrane helix</keyword>
<sequence length="492" mass="52633">MIAKHYRLVERIGSGGAGVVWRAIDERLERSVAVKQIPIHSSLDDGERALVRQRAIREARNAARFHHPNAIVVFDITEHEGHPCLILEFFESYSLAEVLKKRRTMPLPEVARIGEQVASALIAAHKAGLVHRDVKPGNILLGPDGTVKITDFGISKASGDSTLTATGLVSGTAAYLPPEVARGVDPTPASDVFGLGATLFHALEGEPPYGLNDNPLALLFAAANGDIRAPRRAGPAMELISSLVSSEPRNRPSMEEARAALSHFAGGNVVVPTLSRRERPSIRRPSPSTRALTQVKPRTARTAPVQAAAPAHATAPVRAAAPVHATAPVHAEPAPRDRKQPFLYAGAVLLVLLAVGAVVNVALNLSDRVSDVPGVSETIVADAGETAHSGSPVDWSRGGQLVQQFYSNPSGSWSLLTPAAQEPYGSQQAFEEYWSTRVIQSFGRIEAYKLENNPDGSVDMRVNGLTYDGQTKDATLRVIEDGGRLLIDSDTR</sequence>
<dbReference type="Proteomes" id="UP000641514">
    <property type="component" value="Unassembled WGS sequence"/>
</dbReference>
<keyword evidence="5 10" id="KW-0418">Kinase</keyword>
<keyword evidence="8" id="KW-0812">Transmembrane</keyword>
<keyword evidence="11" id="KW-1185">Reference proteome</keyword>
<dbReference type="PANTHER" id="PTHR43289">
    <property type="entry name" value="MITOGEN-ACTIVATED PROTEIN KINASE KINASE KINASE 20-RELATED"/>
    <property type="match status" value="1"/>
</dbReference>
<feature type="compositionally biased region" description="Low complexity" evidence="7">
    <location>
        <begin position="300"/>
        <end position="315"/>
    </location>
</feature>
<keyword evidence="8" id="KW-0472">Membrane</keyword>
<evidence type="ECO:0000256" key="5">
    <source>
        <dbReference type="ARBA" id="ARBA00022777"/>
    </source>
</evidence>
<keyword evidence="3" id="KW-0808">Transferase</keyword>
<dbReference type="SUPFAM" id="SSF56112">
    <property type="entry name" value="Protein kinase-like (PK-like)"/>
    <property type="match status" value="1"/>
</dbReference>
<feature type="region of interest" description="Disordered" evidence="7">
    <location>
        <begin position="276"/>
        <end position="315"/>
    </location>
</feature>
<evidence type="ECO:0000313" key="10">
    <source>
        <dbReference type="EMBL" id="GGC71656.1"/>
    </source>
</evidence>
<dbReference type="Gene3D" id="3.30.200.20">
    <property type="entry name" value="Phosphorylase Kinase, domain 1"/>
    <property type="match status" value="1"/>
</dbReference>
<dbReference type="Pfam" id="PF00069">
    <property type="entry name" value="Pkinase"/>
    <property type="match status" value="1"/>
</dbReference>
<keyword evidence="6" id="KW-0067">ATP-binding</keyword>
<comment type="caution">
    <text evidence="10">The sequence shown here is derived from an EMBL/GenBank/DDBJ whole genome shotgun (WGS) entry which is preliminary data.</text>
</comment>
<dbReference type="InterPro" id="IPR008271">
    <property type="entry name" value="Ser/Thr_kinase_AS"/>
</dbReference>
<reference evidence="10" key="2">
    <citation type="submission" date="2020-09" db="EMBL/GenBank/DDBJ databases">
        <authorList>
            <person name="Sun Q."/>
            <person name="Zhou Y."/>
        </authorList>
    </citation>
    <scope>NUCLEOTIDE SEQUENCE</scope>
    <source>
        <strain evidence="10">CGMCC 1.15478</strain>
    </source>
</reference>
<dbReference type="InterPro" id="IPR000719">
    <property type="entry name" value="Prot_kinase_dom"/>
</dbReference>
<dbReference type="GO" id="GO:0004674">
    <property type="term" value="F:protein serine/threonine kinase activity"/>
    <property type="evidence" value="ECO:0007669"/>
    <property type="project" value="UniProtKB-KW"/>
</dbReference>
<evidence type="ECO:0000256" key="1">
    <source>
        <dbReference type="ARBA" id="ARBA00012513"/>
    </source>
</evidence>
<accession>A0A916XGF3</accession>
<name>A0A916XGF3_9ACTN</name>
<dbReference type="EMBL" id="BMJH01000003">
    <property type="protein sequence ID" value="GGC71656.1"/>
    <property type="molecule type" value="Genomic_DNA"/>
</dbReference>
<dbReference type="EC" id="2.7.11.1" evidence="1"/>
<dbReference type="PROSITE" id="PS00108">
    <property type="entry name" value="PROTEIN_KINASE_ST"/>
    <property type="match status" value="1"/>
</dbReference>
<dbReference type="RefSeq" id="WP_188675647.1">
    <property type="nucleotide sequence ID" value="NZ_BMJH01000003.1"/>
</dbReference>
<keyword evidence="4" id="KW-0547">Nucleotide-binding</keyword>
<evidence type="ECO:0000313" key="11">
    <source>
        <dbReference type="Proteomes" id="UP000641514"/>
    </source>
</evidence>
<evidence type="ECO:0000256" key="6">
    <source>
        <dbReference type="ARBA" id="ARBA00022840"/>
    </source>
</evidence>
<dbReference type="Gene3D" id="1.10.510.10">
    <property type="entry name" value="Transferase(Phosphotransferase) domain 1"/>
    <property type="match status" value="1"/>
</dbReference>
<keyword evidence="2 10" id="KW-0723">Serine/threonine-protein kinase</keyword>
<gene>
    <name evidence="10" type="ORF">GCM10011410_25810</name>
</gene>
<dbReference type="InterPro" id="IPR011009">
    <property type="entry name" value="Kinase-like_dom_sf"/>
</dbReference>
<evidence type="ECO:0000256" key="7">
    <source>
        <dbReference type="SAM" id="MobiDB-lite"/>
    </source>
</evidence>